<organism evidence="4 5">
    <name type="scientific">Streptomyces johnsoniae</name>
    <dbReference type="NCBI Taxonomy" id="3075532"/>
    <lineage>
        <taxon>Bacteria</taxon>
        <taxon>Bacillati</taxon>
        <taxon>Actinomycetota</taxon>
        <taxon>Actinomycetes</taxon>
        <taxon>Kitasatosporales</taxon>
        <taxon>Streptomycetaceae</taxon>
        <taxon>Streptomyces</taxon>
    </lineage>
</organism>
<accession>A0ABU2SEI1</accession>
<feature type="signal peptide" evidence="2">
    <location>
        <begin position="1"/>
        <end position="31"/>
    </location>
</feature>
<feature type="region of interest" description="Disordered" evidence="1">
    <location>
        <begin position="314"/>
        <end position="338"/>
    </location>
</feature>
<dbReference type="SUPFAM" id="SSF56601">
    <property type="entry name" value="beta-lactamase/transpeptidase-like"/>
    <property type="match status" value="1"/>
</dbReference>
<dbReference type="InterPro" id="IPR001466">
    <property type="entry name" value="Beta-lactam-related"/>
</dbReference>
<proteinExistence type="predicted"/>
<sequence>MTTTRRSILGLMGAAPVAAGSVAALAPRAHAASGTGSGHGDVPAELRPDGALDRFIAELAERDEFSGSVLVARRGREVLARSHGSANRERSVPNGPDTAFILGSINKIFTAVAIAQLVEQRALRYDDTLGALIGGFPAGTAERVTVHHMLTHTSGMGDFHGSAAYRERSPAWDSAEEVMNGITDVVRELPLLFDPGAGQTYSNSAFHVLGAIVQEVAGVPYHDYVRERVFEAAEMAGAAFLTRTEWRADPEVARPYAPGPDGGELVEVIDAHGFIGTPAGGAFATCLDLVRFARALTAGELVGSAQAELLLSPKMPLPGGGSGGPGEGGGPGGGEPVAAEPGRAMTFEGYGTPLALSGDTWVVIRSGGSAGVSTSLQIFPPAAEWAVVVLSNYGERAGAPIADLARQILTS</sequence>
<dbReference type="RefSeq" id="WP_311620663.1">
    <property type="nucleotide sequence ID" value="NZ_JAVREV010000020.1"/>
</dbReference>
<evidence type="ECO:0000313" key="5">
    <source>
        <dbReference type="Proteomes" id="UP001183615"/>
    </source>
</evidence>
<dbReference type="PROSITE" id="PS51318">
    <property type="entry name" value="TAT"/>
    <property type="match status" value="1"/>
</dbReference>
<evidence type="ECO:0000259" key="3">
    <source>
        <dbReference type="Pfam" id="PF00144"/>
    </source>
</evidence>
<keyword evidence="4" id="KW-0378">Hydrolase</keyword>
<dbReference type="InterPro" id="IPR012338">
    <property type="entry name" value="Beta-lactam/transpept-like"/>
</dbReference>
<dbReference type="Pfam" id="PF00144">
    <property type="entry name" value="Beta-lactamase"/>
    <property type="match status" value="1"/>
</dbReference>
<gene>
    <name evidence="4" type="ORF">RM779_28515</name>
</gene>
<dbReference type="PANTHER" id="PTHR43283">
    <property type="entry name" value="BETA-LACTAMASE-RELATED"/>
    <property type="match status" value="1"/>
</dbReference>
<dbReference type="InterPro" id="IPR050789">
    <property type="entry name" value="Diverse_Enzym_Activities"/>
</dbReference>
<keyword evidence="2" id="KW-0732">Signal</keyword>
<dbReference type="EC" id="3.1.1.103" evidence="4"/>
<feature type="compositionally biased region" description="Gly residues" evidence="1">
    <location>
        <begin position="318"/>
        <end position="335"/>
    </location>
</feature>
<evidence type="ECO:0000313" key="4">
    <source>
        <dbReference type="EMBL" id="MDT0446510.1"/>
    </source>
</evidence>
<protein>
    <submittedName>
        <fullName evidence="4">Serine hydrolase domain-containing protein</fullName>
        <ecNumber evidence="4">3.1.1.103</ecNumber>
    </submittedName>
</protein>
<comment type="caution">
    <text evidence="4">The sequence shown here is derived from an EMBL/GenBank/DDBJ whole genome shotgun (WGS) entry which is preliminary data.</text>
</comment>
<dbReference type="InterPro" id="IPR006311">
    <property type="entry name" value="TAT_signal"/>
</dbReference>
<evidence type="ECO:0000256" key="1">
    <source>
        <dbReference type="SAM" id="MobiDB-lite"/>
    </source>
</evidence>
<name>A0ABU2SEI1_9ACTN</name>
<evidence type="ECO:0000256" key="2">
    <source>
        <dbReference type="SAM" id="SignalP"/>
    </source>
</evidence>
<dbReference type="Gene3D" id="3.40.710.10">
    <property type="entry name" value="DD-peptidase/beta-lactamase superfamily"/>
    <property type="match status" value="1"/>
</dbReference>
<reference evidence="5" key="1">
    <citation type="submission" date="2023-07" db="EMBL/GenBank/DDBJ databases">
        <title>30 novel species of actinomycetes from the DSMZ collection.</title>
        <authorList>
            <person name="Nouioui I."/>
        </authorList>
    </citation>
    <scope>NUCLEOTIDE SEQUENCE [LARGE SCALE GENOMIC DNA]</scope>
    <source>
        <strain evidence="5">DSM 41886</strain>
    </source>
</reference>
<keyword evidence="5" id="KW-1185">Reference proteome</keyword>
<dbReference type="EMBL" id="JAVREV010000020">
    <property type="protein sequence ID" value="MDT0446510.1"/>
    <property type="molecule type" value="Genomic_DNA"/>
</dbReference>
<feature type="domain" description="Beta-lactamase-related" evidence="3">
    <location>
        <begin position="52"/>
        <end position="398"/>
    </location>
</feature>
<dbReference type="Proteomes" id="UP001183615">
    <property type="component" value="Unassembled WGS sequence"/>
</dbReference>
<feature type="chain" id="PRO_5046274539" evidence="2">
    <location>
        <begin position="32"/>
        <end position="411"/>
    </location>
</feature>
<dbReference type="PANTHER" id="PTHR43283:SF3">
    <property type="entry name" value="BETA-LACTAMASE FAMILY PROTEIN (AFU_ORTHOLOGUE AFUA_5G07500)"/>
    <property type="match status" value="1"/>
</dbReference>
<dbReference type="GO" id="GO:0016787">
    <property type="term" value="F:hydrolase activity"/>
    <property type="evidence" value="ECO:0007669"/>
    <property type="project" value="UniProtKB-KW"/>
</dbReference>